<protein>
    <submittedName>
        <fullName evidence="1">Uncharacterized protein</fullName>
    </submittedName>
</protein>
<dbReference type="Proteomes" id="UP000239089">
    <property type="component" value="Unassembled WGS sequence"/>
</dbReference>
<evidence type="ECO:0000313" key="2">
    <source>
        <dbReference type="Proteomes" id="UP000239089"/>
    </source>
</evidence>
<dbReference type="AlphaFoldDB" id="A0A2S6ND56"/>
<gene>
    <name evidence="1" type="ORF">CCR94_04865</name>
</gene>
<organism evidence="1 2">
    <name type="scientific">Rhodoblastus sphagnicola</name>
    <dbReference type="NCBI Taxonomy" id="333368"/>
    <lineage>
        <taxon>Bacteria</taxon>
        <taxon>Pseudomonadati</taxon>
        <taxon>Pseudomonadota</taxon>
        <taxon>Alphaproteobacteria</taxon>
        <taxon>Hyphomicrobiales</taxon>
        <taxon>Rhodoblastaceae</taxon>
        <taxon>Rhodoblastus</taxon>
    </lineage>
</organism>
<keyword evidence="2" id="KW-1185">Reference proteome</keyword>
<sequence>MRATTLAWNLGVILEPQGDGVMMECPALVCLDFGGHSHEVVRAPPRFSRARFPTFIDVSSDVH</sequence>
<comment type="caution">
    <text evidence="1">The sequence shown here is derived from an EMBL/GenBank/DDBJ whole genome shotgun (WGS) entry which is preliminary data.</text>
</comment>
<dbReference type="EMBL" id="NHSJ01000038">
    <property type="protein sequence ID" value="PPQ32521.1"/>
    <property type="molecule type" value="Genomic_DNA"/>
</dbReference>
<reference evidence="1 2" key="1">
    <citation type="journal article" date="2018" name="Arch. Microbiol.">
        <title>New insights into the metabolic potential of the phototrophic purple bacterium Rhodopila globiformis DSM 161(T) from its draft genome sequence and evidence for a vanadium-dependent nitrogenase.</title>
        <authorList>
            <person name="Imhoff J.F."/>
            <person name="Rahn T."/>
            <person name="Kunzel S."/>
            <person name="Neulinger S.C."/>
        </authorList>
    </citation>
    <scope>NUCLEOTIDE SEQUENCE [LARGE SCALE GENOMIC DNA]</scope>
    <source>
        <strain evidence="1 2">DSM 16996</strain>
    </source>
</reference>
<evidence type="ECO:0000313" key="1">
    <source>
        <dbReference type="EMBL" id="PPQ32521.1"/>
    </source>
</evidence>
<accession>A0A2S6ND56</accession>
<proteinExistence type="predicted"/>
<name>A0A2S6ND56_9HYPH</name>